<proteinExistence type="predicted"/>
<dbReference type="GO" id="GO:0016757">
    <property type="term" value="F:glycosyltransferase activity"/>
    <property type="evidence" value="ECO:0007669"/>
    <property type="project" value="InterPro"/>
</dbReference>
<dbReference type="eggNOG" id="COG0438">
    <property type="taxonomic scope" value="Bacteria"/>
</dbReference>
<feature type="domain" description="Glycosyl transferase family 1" evidence="1">
    <location>
        <begin position="184"/>
        <end position="334"/>
    </location>
</feature>
<name>G8R4H3_OWEHD</name>
<dbReference type="Proteomes" id="UP000005631">
    <property type="component" value="Chromosome"/>
</dbReference>
<dbReference type="Pfam" id="PF00534">
    <property type="entry name" value="Glycos_transf_1"/>
    <property type="match status" value="1"/>
</dbReference>
<dbReference type="RefSeq" id="WP_014201422.1">
    <property type="nucleotide sequence ID" value="NC_016599.1"/>
</dbReference>
<dbReference type="HOGENOM" id="CLU_009583_2_4_10"/>
<gene>
    <name evidence="3" type="ordered locus">Oweho_1054</name>
</gene>
<keyword evidence="4" id="KW-1185">Reference proteome</keyword>
<dbReference type="PANTHER" id="PTHR45947">
    <property type="entry name" value="SULFOQUINOVOSYL TRANSFERASE SQD2"/>
    <property type="match status" value="1"/>
</dbReference>
<reference evidence="3 4" key="1">
    <citation type="journal article" date="2012" name="Stand. Genomic Sci.">
        <title>Genome sequence of the orange-pigmented seawater bacterium Owenweeksia hongkongensis type strain (UST20020801(T)).</title>
        <authorList>
            <person name="Riedel T."/>
            <person name="Held B."/>
            <person name="Nolan M."/>
            <person name="Lucas S."/>
            <person name="Lapidus A."/>
            <person name="Tice H."/>
            <person name="Del Rio T.G."/>
            <person name="Cheng J.F."/>
            <person name="Han C."/>
            <person name="Tapia R."/>
            <person name="Goodwin L.A."/>
            <person name="Pitluck S."/>
            <person name="Liolios K."/>
            <person name="Mavromatis K."/>
            <person name="Pagani I."/>
            <person name="Ivanova N."/>
            <person name="Mikhailova N."/>
            <person name="Pati A."/>
            <person name="Chen A."/>
            <person name="Palaniappan K."/>
            <person name="Rohde M."/>
            <person name="Tindall B.J."/>
            <person name="Detter J.C."/>
            <person name="Goker M."/>
            <person name="Woyke T."/>
            <person name="Bristow J."/>
            <person name="Eisen J.A."/>
            <person name="Markowitz V."/>
            <person name="Hugenholtz P."/>
            <person name="Klenk H.P."/>
            <person name="Kyrpides N.C."/>
        </authorList>
    </citation>
    <scope>NUCLEOTIDE SEQUENCE</scope>
    <source>
        <strain evidence="4">DSM 17368 / JCM 12287 / NRRL B-23963</strain>
    </source>
</reference>
<dbReference type="InterPro" id="IPR028098">
    <property type="entry name" value="Glyco_trans_4-like_N"/>
</dbReference>
<feature type="domain" description="Glycosyltransferase subfamily 4-like N-terminal" evidence="2">
    <location>
        <begin position="23"/>
        <end position="180"/>
    </location>
</feature>
<evidence type="ECO:0000259" key="1">
    <source>
        <dbReference type="Pfam" id="PF00534"/>
    </source>
</evidence>
<dbReference type="InterPro" id="IPR050194">
    <property type="entry name" value="Glycosyltransferase_grp1"/>
</dbReference>
<dbReference type="InterPro" id="IPR001296">
    <property type="entry name" value="Glyco_trans_1"/>
</dbReference>
<organism evidence="3 4">
    <name type="scientific">Owenweeksia hongkongensis (strain DSM 17368 / CIP 108786 / JCM 12287 / NRRL B-23963 / UST20020801)</name>
    <dbReference type="NCBI Taxonomy" id="926562"/>
    <lineage>
        <taxon>Bacteria</taxon>
        <taxon>Pseudomonadati</taxon>
        <taxon>Bacteroidota</taxon>
        <taxon>Flavobacteriia</taxon>
        <taxon>Flavobacteriales</taxon>
        <taxon>Owenweeksiaceae</taxon>
        <taxon>Owenweeksia</taxon>
    </lineage>
</organism>
<dbReference type="Pfam" id="PF13439">
    <property type="entry name" value="Glyco_transf_4"/>
    <property type="match status" value="1"/>
</dbReference>
<keyword evidence="3" id="KW-0808">Transferase</keyword>
<accession>G8R4H3</accession>
<dbReference type="PANTHER" id="PTHR45947:SF3">
    <property type="entry name" value="SULFOQUINOVOSYL TRANSFERASE SQD2"/>
    <property type="match status" value="1"/>
</dbReference>
<dbReference type="Gene3D" id="3.40.50.2000">
    <property type="entry name" value="Glycogen Phosphorylase B"/>
    <property type="match status" value="2"/>
</dbReference>
<dbReference type="KEGG" id="oho:Oweho_1054"/>
<evidence type="ECO:0000313" key="3">
    <source>
        <dbReference type="EMBL" id="AEV32062.1"/>
    </source>
</evidence>
<dbReference type="AlphaFoldDB" id="G8R4H3"/>
<protein>
    <submittedName>
        <fullName evidence="3">Glycosyltransferase</fullName>
    </submittedName>
</protein>
<sequence>MNNPNILFLPSWYPSRQHATIGNFVQRHALAVAQLIPVTVVAAFEASEPNVEIIEEGNLLEIRVYFKKKLPLFSYQKAMAKGIEKAMELKGKFDLAHVHVAYPAGILAYQMEIPYVVTEHFSGYHKQSGHKWGVGRKRITKRILNGAEKILPVSDHLGRAIVKFGCTTPYKKVSNVVDTEHFYPSDSKPERFTFLHISTLEERSKNITGILKGFKTLQDGGTDFLLKIGGDGDIKEFKSKIEVAGLKPENVRIFGEKSIQEISELMRSAHALVMFSHFENQPCTILEALCSGVPVVTSDVGGIPEVITEDNGILVEAENEAAFAVALQKMAANYSYYETKKIAEEASAIYSNTAVAHQLKDIYHDVLSQMTNT</sequence>
<dbReference type="OrthoDB" id="9795068at2"/>
<dbReference type="STRING" id="926562.Oweho_1054"/>
<evidence type="ECO:0000313" key="4">
    <source>
        <dbReference type="Proteomes" id="UP000005631"/>
    </source>
</evidence>
<dbReference type="EMBL" id="CP003156">
    <property type="protein sequence ID" value="AEV32062.1"/>
    <property type="molecule type" value="Genomic_DNA"/>
</dbReference>
<dbReference type="SUPFAM" id="SSF53756">
    <property type="entry name" value="UDP-Glycosyltransferase/glycogen phosphorylase"/>
    <property type="match status" value="1"/>
</dbReference>
<evidence type="ECO:0000259" key="2">
    <source>
        <dbReference type="Pfam" id="PF13439"/>
    </source>
</evidence>